<keyword evidence="2" id="KW-0805">Transcription regulation</keyword>
<dbReference type="GO" id="GO:0003677">
    <property type="term" value="F:DNA binding"/>
    <property type="evidence" value="ECO:0007669"/>
    <property type="project" value="UniProtKB-KW"/>
</dbReference>
<dbReference type="Pfam" id="PF03466">
    <property type="entry name" value="LysR_substrate"/>
    <property type="match status" value="1"/>
</dbReference>
<dbReference type="Gene3D" id="3.40.190.10">
    <property type="entry name" value="Periplasmic binding protein-like II"/>
    <property type="match status" value="2"/>
</dbReference>
<evidence type="ECO:0000256" key="1">
    <source>
        <dbReference type="ARBA" id="ARBA00009437"/>
    </source>
</evidence>
<protein>
    <submittedName>
        <fullName evidence="7">LysR substrate-binding domain-containing protein</fullName>
    </submittedName>
</protein>
<gene>
    <name evidence="7" type="ORF">V5R04_01420</name>
</gene>
<dbReference type="PANTHER" id="PTHR30346:SF0">
    <property type="entry name" value="HCA OPERON TRANSCRIPTIONAL ACTIVATOR HCAR"/>
    <property type="match status" value="1"/>
</dbReference>
<name>A0AAU7DXB7_9MICO</name>
<accession>A0AAU7DXB7</accession>
<keyword evidence="4" id="KW-0804">Transcription</keyword>
<feature type="compositionally biased region" description="Basic residues" evidence="5">
    <location>
        <begin position="264"/>
        <end position="284"/>
    </location>
</feature>
<comment type="similarity">
    <text evidence="1">Belongs to the LysR transcriptional regulatory family.</text>
</comment>
<feature type="compositionally biased region" description="Basic and acidic residues" evidence="5">
    <location>
        <begin position="233"/>
        <end position="247"/>
    </location>
</feature>
<evidence type="ECO:0000259" key="6">
    <source>
        <dbReference type="Pfam" id="PF03466"/>
    </source>
</evidence>
<evidence type="ECO:0000256" key="2">
    <source>
        <dbReference type="ARBA" id="ARBA00023015"/>
    </source>
</evidence>
<dbReference type="SUPFAM" id="SSF53850">
    <property type="entry name" value="Periplasmic binding protein-like II"/>
    <property type="match status" value="1"/>
</dbReference>
<evidence type="ECO:0000256" key="5">
    <source>
        <dbReference type="SAM" id="MobiDB-lite"/>
    </source>
</evidence>
<sequence length="284" mass="30989">MHSSENGVKTGEIPTTIRLGFVPGVIPAKWVRIWRERHPDWELDLVALPSLDRGLATDAQEVDAALVRPPLVSRNLHAVVLYEEVSVVVFPKDHHFAAADVLTAEDLVPEIQLHPVDSPFLWRGPDGTTQLIGQEAKERPEDTAAAIALVAAGIGIVVVPQSLARLHHRKDLTFLPLKDGPIAPIALVWRQDDDRELIEEFHGIVRGRTPNSSRGANHQPLEGKAAKALKAQRVAERNARKAAEFTAKHGTKSSKLGKPNASKSKTRAGKPTKGKPKGPNRKKG</sequence>
<evidence type="ECO:0000256" key="4">
    <source>
        <dbReference type="ARBA" id="ARBA00023163"/>
    </source>
</evidence>
<reference evidence="7" key="1">
    <citation type="submission" date="2024-02" db="EMBL/GenBank/DDBJ databases">
        <title>Tomenella chthoni gen. nov. sp. nov., a member of the family Jonesiaceae isolated from bat guano.</title>
        <authorList>
            <person name="Miller S.L."/>
            <person name="King J."/>
            <person name="Sankaranarayanan K."/>
            <person name="Lawson P.A."/>
        </authorList>
    </citation>
    <scope>NUCLEOTIDE SEQUENCE</scope>
    <source>
        <strain evidence="7">BS-20</strain>
    </source>
</reference>
<dbReference type="CDD" id="cd08414">
    <property type="entry name" value="PBP2_LTTR_aromatics_like"/>
    <property type="match status" value="1"/>
</dbReference>
<dbReference type="PANTHER" id="PTHR30346">
    <property type="entry name" value="TRANSCRIPTIONAL DUAL REGULATOR HCAR-RELATED"/>
    <property type="match status" value="1"/>
</dbReference>
<feature type="region of interest" description="Disordered" evidence="5">
    <location>
        <begin position="207"/>
        <end position="284"/>
    </location>
</feature>
<dbReference type="EMBL" id="CP146203">
    <property type="protein sequence ID" value="XBH21915.1"/>
    <property type="molecule type" value="Genomic_DNA"/>
</dbReference>
<evidence type="ECO:0000256" key="3">
    <source>
        <dbReference type="ARBA" id="ARBA00023125"/>
    </source>
</evidence>
<dbReference type="AlphaFoldDB" id="A0AAU7DXB7"/>
<evidence type="ECO:0000313" key="7">
    <source>
        <dbReference type="EMBL" id="XBH21915.1"/>
    </source>
</evidence>
<dbReference type="InterPro" id="IPR005119">
    <property type="entry name" value="LysR_subst-bd"/>
</dbReference>
<dbReference type="GO" id="GO:0032993">
    <property type="term" value="C:protein-DNA complex"/>
    <property type="evidence" value="ECO:0007669"/>
    <property type="project" value="TreeGrafter"/>
</dbReference>
<dbReference type="GO" id="GO:0003700">
    <property type="term" value="F:DNA-binding transcription factor activity"/>
    <property type="evidence" value="ECO:0007669"/>
    <property type="project" value="TreeGrafter"/>
</dbReference>
<keyword evidence="3" id="KW-0238">DNA-binding</keyword>
<organism evidence="7">
    <name type="scientific">Jonesiaceae bacterium BS-20</name>
    <dbReference type="NCBI Taxonomy" id="3120821"/>
    <lineage>
        <taxon>Bacteria</taxon>
        <taxon>Bacillati</taxon>
        <taxon>Actinomycetota</taxon>
        <taxon>Actinomycetes</taxon>
        <taxon>Micrococcales</taxon>
        <taxon>Jonesiaceae</taxon>
    </lineage>
</organism>
<feature type="domain" description="LysR substrate-binding" evidence="6">
    <location>
        <begin position="16"/>
        <end position="207"/>
    </location>
</feature>
<proteinExistence type="inferred from homology"/>